<evidence type="ECO:0000256" key="2">
    <source>
        <dbReference type="SAM" id="MobiDB-lite"/>
    </source>
</evidence>
<gene>
    <name evidence="3" type="ORF">CI109_104737</name>
</gene>
<feature type="region of interest" description="Disordered" evidence="2">
    <location>
        <begin position="393"/>
        <end position="425"/>
    </location>
</feature>
<reference evidence="3" key="1">
    <citation type="submission" date="2017-08" db="EMBL/GenBank/DDBJ databases">
        <authorList>
            <person name="Cuomo C."/>
            <person name="Billmyre B."/>
            <person name="Heitman J."/>
        </authorList>
    </citation>
    <scope>NUCLEOTIDE SEQUENCE</scope>
    <source>
        <strain evidence="3">CBS 12478</strain>
    </source>
</reference>
<feature type="compositionally biased region" description="Polar residues" evidence="2">
    <location>
        <begin position="1001"/>
        <end position="1010"/>
    </location>
</feature>
<feature type="region of interest" description="Disordered" evidence="2">
    <location>
        <begin position="706"/>
        <end position="725"/>
    </location>
</feature>
<feature type="compositionally biased region" description="Low complexity" evidence="2">
    <location>
        <begin position="298"/>
        <end position="326"/>
    </location>
</feature>
<organism evidence="3 4">
    <name type="scientific">Kwoniella shandongensis</name>
    <dbReference type="NCBI Taxonomy" id="1734106"/>
    <lineage>
        <taxon>Eukaryota</taxon>
        <taxon>Fungi</taxon>
        <taxon>Dikarya</taxon>
        <taxon>Basidiomycota</taxon>
        <taxon>Agaricomycotina</taxon>
        <taxon>Tremellomycetes</taxon>
        <taxon>Tremellales</taxon>
        <taxon>Cryptococcaceae</taxon>
        <taxon>Kwoniella</taxon>
    </lineage>
</organism>
<keyword evidence="1" id="KW-0175">Coiled coil</keyword>
<feature type="compositionally biased region" description="Low complexity" evidence="2">
    <location>
        <begin position="650"/>
        <end position="667"/>
    </location>
</feature>
<feature type="compositionally biased region" description="Polar residues" evidence="2">
    <location>
        <begin position="1021"/>
        <end position="1033"/>
    </location>
</feature>
<dbReference type="Proteomes" id="UP000322225">
    <property type="component" value="Chromosome 8"/>
</dbReference>
<feature type="compositionally biased region" description="Low complexity" evidence="2">
    <location>
        <begin position="348"/>
        <end position="371"/>
    </location>
</feature>
<dbReference type="GeneID" id="43592242"/>
<reference evidence="3" key="2">
    <citation type="submission" date="2024-01" db="EMBL/GenBank/DDBJ databases">
        <title>Comparative genomics of Cryptococcus and Kwoniella reveals pathogenesis evolution and contrasting modes of karyotype evolution via chromosome fusion or intercentromeric recombination.</title>
        <authorList>
            <person name="Coelho M.A."/>
            <person name="David-Palma M."/>
            <person name="Shea T."/>
            <person name="Bowers K."/>
            <person name="McGinley-Smith S."/>
            <person name="Mohammad A.W."/>
            <person name="Gnirke A."/>
            <person name="Yurkov A.M."/>
            <person name="Nowrousian M."/>
            <person name="Sun S."/>
            <person name="Cuomo C.A."/>
            <person name="Heitman J."/>
        </authorList>
    </citation>
    <scope>NUCLEOTIDE SEQUENCE</scope>
    <source>
        <strain evidence="3">CBS 12478</strain>
    </source>
</reference>
<evidence type="ECO:0000313" key="4">
    <source>
        <dbReference type="Proteomes" id="UP000322225"/>
    </source>
</evidence>
<feature type="coiled-coil region" evidence="1">
    <location>
        <begin position="679"/>
        <end position="706"/>
    </location>
</feature>
<feature type="region of interest" description="Disordered" evidence="2">
    <location>
        <begin position="995"/>
        <end position="1106"/>
    </location>
</feature>
<feature type="compositionally biased region" description="Polar residues" evidence="2">
    <location>
        <begin position="34"/>
        <end position="48"/>
    </location>
</feature>
<feature type="compositionally biased region" description="Low complexity" evidence="2">
    <location>
        <begin position="177"/>
        <end position="187"/>
    </location>
</feature>
<dbReference type="KEGG" id="ksn:43592242"/>
<feature type="compositionally biased region" description="Low complexity" evidence="2">
    <location>
        <begin position="157"/>
        <end position="169"/>
    </location>
</feature>
<evidence type="ECO:0000256" key="1">
    <source>
        <dbReference type="SAM" id="Coils"/>
    </source>
</evidence>
<feature type="coiled-coil region" evidence="1">
    <location>
        <begin position="739"/>
        <end position="766"/>
    </location>
</feature>
<feature type="region of interest" description="Disordered" evidence="2">
    <location>
        <begin position="297"/>
        <end position="379"/>
    </location>
</feature>
<dbReference type="PANTHER" id="PTHR48125">
    <property type="entry name" value="LP07818P1"/>
    <property type="match status" value="1"/>
</dbReference>
<dbReference type="RefSeq" id="XP_065823614.1">
    <property type="nucleotide sequence ID" value="XM_065967542.1"/>
</dbReference>
<keyword evidence="4" id="KW-1185">Reference proteome</keyword>
<evidence type="ECO:0000313" key="3">
    <source>
        <dbReference type="EMBL" id="WWD20261.1"/>
    </source>
</evidence>
<feature type="region of interest" description="Disordered" evidence="2">
    <location>
        <begin position="646"/>
        <end position="672"/>
    </location>
</feature>
<feature type="compositionally biased region" description="Polar residues" evidence="2">
    <location>
        <begin position="335"/>
        <end position="347"/>
    </location>
</feature>
<dbReference type="EMBL" id="CP144058">
    <property type="protein sequence ID" value="WWD20261.1"/>
    <property type="molecule type" value="Genomic_DNA"/>
</dbReference>
<protein>
    <submittedName>
        <fullName evidence="3">Uncharacterized protein</fullName>
    </submittedName>
</protein>
<feature type="region of interest" description="Disordered" evidence="2">
    <location>
        <begin position="1"/>
        <end position="194"/>
    </location>
</feature>
<feature type="coiled-coil region" evidence="1">
    <location>
        <begin position="492"/>
        <end position="599"/>
    </location>
</feature>
<accession>A0AAJ8MYZ3</accession>
<dbReference type="PANTHER" id="PTHR48125:SF16">
    <property type="entry name" value="UBZ4-TYPE DOMAIN-CONTAINING PROTEIN"/>
    <property type="match status" value="1"/>
</dbReference>
<proteinExistence type="predicted"/>
<name>A0AAJ8MYZ3_9TREE</name>
<feature type="compositionally biased region" description="Polar residues" evidence="2">
    <location>
        <begin position="1090"/>
        <end position="1103"/>
    </location>
</feature>
<dbReference type="AlphaFoldDB" id="A0AAJ8MYZ3"/>
<sequence>MQVLPSASRPGISNMPSWVTDNNFTQGDPIPPNQVASGSGSSSNTQAPSLAVPTPRSSTLEGKSVGLGLRIVEAGKGGRMHSPIVLSPDPSPPPDAMTNDENAVDAMTSPVNGDIAMSESSPDKQPQPLNPDTDAKRGSVGNPIEVAPTPGTENVPTSTSTITKSLSTSIAAPGQQTTSSSSPTVSSNAVAGPSTHRNQTIEVLNHDTAALAPTFSSSTAQPPQPLQANANEIDEFEVQTRGGQTVRCRVSTAYANQVHVLTSQDGASLPITKKELLKLGEKFSRDVNLHHAAKIMIQQTQRQSKQQPQQQPRYQQQQPNQQQQPQIEHHHLQGLHNSPAQAAQTGRQSFLSTSSTSQQQQNRGAQPQPRASPLQPAVSTSQLNVPHTFAAAASPAIGPPARPASAARSTSQSQPAGLTNSPVATIQQRPEINMIRSRRNEALQAIAAHLSEAWNVLQIVDNQTFNEMNQFVGLFTQLPQQPAVPQATAANVSRLQTQLSEEREKVADKERTVVFVTESMMSLKTQLTEANEKVQLAVDQKDKSQHELQTMRQALEMSRLQINELMKRAGPTAEGNMRERKLDEEVRKLTAEKEAAMAEIPKLLAGRDELHRKELAKVQESHAKQVERIHSAHAERVQNIKNVILNHPKQPSSPTNQQAQSASASSNVTMSDDAHTAELAKLRENLKKNNQKMAELEEGRRKEVAELRAQLDPSNSSREKMKELSRKHVAREKELMEQKSTADKEIDGLTTKIKDLERQIAIAADSADSDTITRRALEKVLDWGENIQRLMGKDVYISGQSGEMERAEAFCASLQSVFSELQAKGNDKESNNAAEKIGELEKQLSGKTDTLKAMDELLTKQNQSVAALKKQLEEVESSLAAKESELETYVADLMLVQDETVPKVNEFRAERDALIREKQTWQAQLDDRSRAIVRLTEEMDDMKRQLDEVNDQLLTTSDERVRDRDELSAMERQLDQLREEKAQWKERTKVVKAELKAMKNDPTNASTSAKVTVKEEVPETTGPSQLKSSQTTPPRGPVSNRRGAQVTPLFLPRDDNDSESQPSTQTHTIGIHPPVRKRRRVESPEGNIPAATQNNSAIPTPSGSVEPIVRPVDRKWVEKNIGVCTQVAGGETRCKLCFVQEKKFAGSNGRPLPTMNDMSPLPSNWDRAKIVDHLLGHQSVLRKLKDKRVKEGKEVASP</sequence>
<feature type="compositionally biased region" description="Polar residues" evidence="2">
    <location>
        <begin position="14"/>
        <end position="26"/>
    </location>
</feature>
<feature type="compositionally biased region" description="Polar residues" evidence="2">
    <location>
        <begin position="1059"/>
        <end position="1068"/>
    </location>
</feature>
<feature type="compositionally biased region" description="Low complexity" evidence="2">
    <location>
        <begin position="403"/>
        <end position="416"/>
    </location>
</feature>